<sequence>MWKAFFGYGGNLPLTRGDGQFWELPSGDRLGRMNQLRVVDEFFSQPRELFNVENDMMVIEFFPDEQCHPDGAVLGRLSGDGI</sequence>
<accession>A0A9D3YWB2</accession>
<evidence type="ECO:0000313" key="1">
    <source>
        <dbReference type="EMBL" id="KAH3706240.1"/>
    </source>
</evidence>
<comment type="caution">
    <text evidence="1">The sequence shown here is derived from an EMBL/GenBank/DDBJ whole genome shotgun (WGS) entry which is preliminary data.</text>
</comment>
<keyword evidence="2" id="KW-1185">Reference proteome</keyword>
<evidence type="ECO:0000313" key="2">
    <source>
        <dbReference type="Proteomes" id="UP000828390"/>
    </source>
</evidence>
<reference evidence="1" key="1">
    <citation type="journal article" date="2019" name="bioRxiv">
        <title>The Genome of the Zebra Mussel, Dreissena polymorpha: A Resource for Invasive Species Research.</title>
        <authorList>
            <person name="McCartney M.A."/>
            <person name="Auch B."/>
            <person name="Kono T."/>
            <person name="Mallez S."/>
            <person name="Zhang Y."/>
            <person name="Obille A."/>
            <person name="Becker A."/>
            <person name="Abrahante J.E."/>
            <person name="Garbe J."/>
            <person name="Badalamenti J.P."/>
            <person name="Herman A."/>
            <person name="Mangelson H."/>
            <person name="Liachko I."/>
            <person name="Sullivan S."/>
            <person name="Sone E.D."/>
            <person name="Koren S."/>
            <person name="Silverstein K.A.T."/>
            <person name="Beckman K.B."/>
            <person name="Gohl D.M."/>
        </authorList>
    </citation>
    <scope>NUCLEOTIDE SEQUENCE</scope>
    <source>
        <strain evidence="1">Duluth1</strain>
        <tissue evidence="1">Whole animal</tissue>
    </source>
</reference>
<organism evidence="1 2">
    <name type="scientific">Dreissena polymorpha</name>
    <name type="common">Zebra mussel</name>
    <name type="synonym">Mytilus polymorpha</name>
    <dbReference type="NCBI Taxonomy" id="45954"/>
    <lineage>
        <taxon>Eukaryota</taxon>
        <taxon>Metazoa</taxon>
        <taxon>Spiralia</taxon>
        <taxon>Lophotrochozoa</taxon>
        <taxon>Mollusca</taxon>
        <taxon>Bivalvia</taxon>
        <taxon>Autobranchia</taxon>
        <taxon>Heteroconchia</taxon>
        <taxon>Euheterodonta</taxon>
        <taxon>Imparidentia</taxon>
        <taxon>Neoheterodontei</taxon>
        <taxon>Myida</taxon>
        <taxon>Dreissenoidea</taxon>
        <taxon>Dreissenidae</taxon>
        <taxon>Dreissena</taxon>
    </lineage>
</organism>
<reference evidence="1" key="2">
    <citation type="submission" date="2020-11" db="EMBL/GenBank/DDBJ databases">
        <authorList>
            <person name="McCartney M.A."/>
            <person name="Auch B."/>
            <person name="Kono T."/>
            <person name="Mallez S."/>
            <person name="Becker A."/>
            <person name="Gohl D.M."/>
            <person name="Silverstein K.A.T."/>
            <person name="Koren S."/>
            <person name="Bechman K.B."/>
            <person name="Herman A."/>
            <person name="Abrahante J.E."/>
            <person name="Garbe J."/>
        </authorList>
    </citation>
    <scope>NUCLEOTIDE SEQUENCE</scope>
    <source>
        <strain evidence="1">Duluth1</strain>
        <tissue evidence="1">Whole animal</tissue>
    </source>
</reference>
<dbReference type="Proteomes" id="UP000828390">
    <property type="component" value="Unassembled WGS sequence"/>
</dbReference>
<name>A0A9D3YWB2_DREPO</name>
<dbReference type="AlphaFoldDB" id="A0A9D3YWB2"/>
<gene>
    <name evidence="1" type="ORF">DPMN_065625</name>
</gene>
<dbReference type="EMBL" id="JAIWYP010000014">
    <property type="protein sequence ID" value="KAH3706240.1"/>
    <property type="molecule type" value="Genomic_DNA"/>
</dbReference>
<protein>
    <submittedName>
        <fullName evidence="1">Uncharacterized protein</fullName>
    </submittedName>
</protein>
<proteinExistence type="predicted"/>